<dbReference type="EMBL" id="JBBDGN010000001">
    <property type="protein sequence ID" value="MEJ1090307.1"/>
    <property type="molecule type" value="Genomic_DNA"/>
</dbReference>
<dbReference type="RefSeq" id="WP_337316549.1">
    <property type="nucleotide sequence ID" value="NZ_JBBDGN010000001.1"/>
</dbReference>
<evidence type="ECO:0000313" key="2">
    <source>
        <dbReference type="EMBL" id="MEJ1090307.1"/>
    </source>
</evidence>
<protein>
    <submittedName>
        <fullName evidence="2">Cupin domain-containing protein</fullName>
    </submittedName>
</protein>
<evidence type="ECO:0000259" key="1">
    <source>
        <dbReference type="Pfam" id="PF05899"/>
    </source>
</evidence>
<gene>
    <name evidence="2" type="ORF">WDU93_01280</name>
</gene>
<dbReference type="InterPro" id="IPR014710">
    <property type="entry name" value="RmlC-like_jellyroll"/>
</dbReference>
<sequence>MTDLDPGTVVSALTVPVPLDAVPAAQIVSGAPRTGSLDLDEDLGIGVWEMTPGAMRDTEIDEVFVVLTGEATVEFIEPALPGIELRPGSLVSLTSGMRTIWTVRETLRKIYLV</sequence>
<feature type="domain" description="(S)-ureidoglycine aminohydrolase cupin" evidence="1">
    <location>
        <begin position="45"/>
        <end position="111"/>
    </location>
</feature>
<name>A0ABU8LG39_9MICO</name>
<dbReference type="Proteomes" id="UP001366085">
    <property type="component" value="Unassembled WGS sequence"/>
</dbReference>
<keyword evidence="3" id="KW-1185">Reference proteome</keyword>
<proteinExistence type="predicted"/>
<organism evidence="2 3">
    <name type="scientific">Microbacterium istanbulense</name>
    <dbReference type="NCBI Taxonomy" id="3122049"/>
    <lineage>
        <taxon>Bacteria</taxon>
        <taxon>Bacillati</taxon>
        <taxon>Actinomycetota</taxon>
        <taxon>Actinomycetes</taxon>
        <taxon>Micrococcales</taxon>
        <taxon>Microbacteriaceae</taxon>
        <taxon>Microbacterium</taxon>
    </lineage>
</organism>
<dbReference type="Pfam" id="PF05899">
    <property type="entry name" value="Cupin_3"/>
    <property type="match status" value="1"/>
</dbReference>
<dbReference type="InterPro" id="IPR008579">
    <property type="entry name" value="UGlyAH_Cupin_dom"/>
</dbReference>
<dbReference type="SUPFAM" id="SSF51182">
    <property type="entry name" value="RmlC-like cupins"/>
    <property type="match status" value="1"/>
</dbReference>
<accession>A0ABU8LG39</accession>
<evidence type="ECO:0000313" key="3">
    <source>
        <dbReference type="Proteomes" id="UP001366085"/>
    </source>
</evidence>
<reference evidence="2 3" key="1">
    <citation type="submission" date="2024-02" db="EMBL/GenBank/DDBJ databases">
        <authorList>
            <person name="Saticioglu I.B."/>
        </authorList>
    </citation>
    <scope>NUCLEOTIDE SEQUENCE [LARGE SCALE GENOMIC DNA]</scope>
    <source>
        <strain evidence="2 3">Mu-43</strain>
    </source>
</reference>
<dbReference type="InterPro" id="IPR011051">
    <property type="entry name" value="RmlC_Cupin_sf"/>
</dbReference>
<comment type="caution">
    <text evidence="2">The sequence shown here is derived from an EMBL/GenBank/DDBJ whole genome shotgun (WGS) entry which is preliminary data.</text>
</comment>
<dbReference type="Gene3D" id="2.60.120.10">
    <property type="entry name" value="Jelly Rolls"/>
    <property type="match status" value="1"/>
</dbReference>